<sequence>MNNQYCKVGSVTPITSVSQAASVLEVMHNHFMEKAASVSGKDSQLGEFFKRKAQSLKKVLESLA</sequence>
<gene>
    <name evidence="1" type="ORF">D2V08_13235</name>
</gene>
<dbReference type="EMBL" id="QXFH01000076">
    <property type="protein sequence ID" value="RIV31414.1"/>
    <property type="molecule type" value="Genomic_DNA"/>
</dbReference>
<accession>A0A3A1N6J8</accession>
<proteinExistence type="predicted"/>
<reference evidence="1 2" key="1">
    <citation type="submission" date="2018-08" db="EMBL/GenBank/DDBJ databases">
        <title>Proposal of Muricauda 72 sp.nov. and Muricauda NH166 sp.nov., isolated from seawater.</title>
        <authorList>
            <person name="Cheng H."/>
            <person name="Wu Y.-H."/>
            <person name="Guo L.-L."/>
            <person name="Xu X.-W."/>
        </authorList>
    </citation>
    <scope>NUCLEOTIDE SEQUENCE [LARGE SCALE GENOMIC DNA]</scope>
    <source>
        <strain evidence="1 2">KCTC 22173</strain>
    </source>
</reference>
<comment type="caution">
    <text evidence="1">The sequence shown here is derived from an EMBL/GenBank/DDBJ whole genome shotgun (WGS) entry which is preliminary data.</text>
</comment>
<dbReference type="OrthoDB" id="1453538at2"/>
<evidence type="ECO:0000313" key="2">
    <source>
        <dbReference type="Proteomes" id="UP000266067"/>
    </source>
</evidence>
<organism evidence="1 2">
    <name type="scientific">Flagellimonas lutimaris</name>
    <dbReference type="NCBI Taxonomy" id="475082"/>
    <lineage>
        <taxon>Bacteria</taxon>
        <taxon>Pseudomonadati</taxon>
        <taxon>Bacteroidota</taxon>
        <taxon>Flavobacteriia</taxon>
        <taxon>Flavobacteriales</taxon>
        <taxon>Flavobacteriaceae</taxon>
        <taxon>Flagellimonas</taxon>
    </lineage>
</organism>
<dbReference type="RefSeq" id="WP_119608639.1">
    <property type="nucleotide sequence ID" value="NZ_QXFH01000076.1"/>
</dbReference>
<evidence type="ECO:0000313" key="1">
    <source>
        <dbReference type="EMBL" id="RIV31414.1"/>
    </source>
</evidence>
<protein>
    <submittedName>
        <fullName evidence="1">Uncharacterized protein</fullName>
    </submittedName>
</protein>
<dbReference type="AlphaFoldDB" id="A0A3A1N6J8"/>
<dbReference type="Proteomes" id="UP000266067">
    <property type="component" value="Unassembled WGS sequence"/>
</dbReference>
<keyword evidence="2" id="KW-1185">Reference proteome</keyword>
<name>A0A3A1N6J8_9FLAO</name>